<feature type="chain" id="PRO_5036932644" description="Leucine-rich repeat-containing N-terminal plant-type domain-containing protein" evidence="11">
    <location>
        <begin position="26"/>
        <end position="621"/>
    </location>
</feature>
<dbReference type="SMART" id="SM00365">
    <property type="entry name" value="LRR_SD22"/>
    <property type="match status" value="5"/>
</dbReference>
<evidence type="ECO:0000256" key="6">
    <source>
        <dbReference type="ARBA" id="ARBA00022729"/>
    </source>
</evidence>
<evidence type="ECO:0000256" key="3">
    <source>
        <dbReference type="ARBA" id="ARBA00022475"/>
    </source>
</evidence>
<dbReference type="Pfam" id="PF08263">
    <property type="entry name" value="LRRNT_2"/>
    <property type="match status" value="1"/>
</dbReference>
<dbReference type="OMA" id="FWNITHL"/>
<evidence type="ECO:0000256" key="7">
    <source>
        <dbReference type="ARBA" id="ARBA00022737"/>
    </source>
</evidence>
<keyword evidence="8" id="KW-1133">Transmembrane helix</keyword>
<dbReference type="Pfam" id="PF00560">
    <property type="entry name" value="LRR_1"/>
    <property type="match status" value="3"/>
</dbReference>
<evidence type="ECO:0000256" key="4">
    <source>
        <dbReference type="ARBA" id="ARBA00022614"/>
    </source>
</evidence>
<evidence type="ECO:0000256" key="10">
    <source>
        <dbReference type="ARBA" id="ARBA00023180"/>
    </source>
</evidence>
<keyword evidence="5" id="KW-0812">Transmembrane</keyword>
<proteinExistence type="inferred from homology"/>
<dbReference type="GO" id="GO:0005886">
    <property type="term" value="C:plasma membrane"/>
    <property type="evidence" value="ECO:0007669"/>
    <property type="project" value="UniProtKB-SubCell"/>
</dbReference>
<evidence type="ECO:0000256" key="5">
    <source>
        <dbReference type="ARBA" id="ARBA00022692"/>
    </source>
</evidence>
<dbReference type="PANTHER" id="PTHR48063:SF90">
    <property type="entry name" value="OS11G0565920 PROTEIN"/>
    <property type="match status" value="1"/>
</dbReference>
<dbReference type="Gene3D" id="3.80.10.10">
    <property type="entry name" value="Ribonuclease Inhibitor"/>
    <property type="match status" value="5"/>
</dbReference>
<dbReference type="FunFam" id="3.80.10.10:FF:000129">
    <property type="entry name" value="Leucine-rich repeat receptor-like kinase"/>
    <property type="match status" value="1"/>
</dbReference>
<comment type="subcellular location">
    <subcellularLocation>
        <location evidence="1">Cell membrane</location>
        <topology evidence="1">Single-pass type I membrane protein</topology>
    </subcellularLocation>
</comment>
<sequence>MAIVHNTLASLLLVLVAAQLPTVAAHVASSSGSTSCIPHEREALLAFKRGIIRDPWGNLTLWQRGGEDCCKWNGVVCSNHTGHVLKLQLGSCSLVGQISHSLLSLEHLEHLDLSGNSLNGSSAGRIPEFLGSMNSLKYLDLSDVPFSGRVPSQLGNLSNLQYLHLSSSTQDSLLRSTDLSWLTHLHFLQYLRLYGVNLSAVGDWALAVNMIPSLKVLELCYCSLTNAEQSLPRLNLTNLEKLDLSGNLLGHPIASCWFWNITHLKHLDLESTDLYGPLPLALGGMKYLEDLRISSSISSFLNKCIFITSLRNLCSLETLCIRYTLCGEITEILESLPRCSPNRLQELNLESNNISGTLPNQMWPLTSLESLDLYGNNIGGTLPNWMGQLTSLGYLDLSQNNISGMLPDSLRMLTGLEYLALTYNNITGPLPSFVGEFTGLSYLDLSYNRLTGQVPREIGMLRNLENLDLTSNNLDGTITEEHFASLKSLRWLDLSYNSLKIEISSEWQPPFRLQQADFASCRMGPAFPSWLKLMVDINWLDISNTGINDRLPHWFCSTFSKARYLNISNNQIGGGLPANMEHMSVERLLIGSNQLTGPIPPMPISLTTLDLSGNLLSGPLQ</sequence>
<reference evidence="14" key="2">
    <citation type="submission" date="2020-10" db="EMBL/GenBank/DDBJ databases">
        <authorList>
            <person name="Cooper E.A."/>
            <person name="Brenton Z.W."/>
            <person name="Flinn B.S."/>
            <person name="Jenkins J."/>
            <person name="Shu S."/>
            <person name="Flowers D."/>
            <person name="Luo F."/>
            <person name="Wang Y."/>
            <person name="Xia P."/>
            <person name="Barry K."/>
            <person name="Daum C."/>
            <person name="Lipzen A."/>
            <person name="Yoshinaga Y."/>
            <person name="Schmutz J."/>
            <person name="Saski C."/>
            <person name="Vermerris W."/>
            <person name="Kresovich S."/>
        </authorList>
    </citation>
    <scope>NUCLEOTIDE SEQUENCE</scope>
</reference>
<feature type="signal peptide" evidence="11">
    <location>
        <begin position="1"/>
        <end position="25"/>
    </location>
</feature>
<keyword evidence="4" id="KW-0433">Leucine-rich repeat</keyword>
<dbReference type="Proteomes" id="UP000807115">
    <property type="component" value="Chromosome 5"/>
</dbReference>
<keyword evidence="9" id="KW-0472">Membrane</keyword>
<comment type="caution">
    <text evidence="14">The sequence shown here is derived from an EMBL/GenBank/DDBJ whole genome shotgun (WGS) entry which is preliminary data.</text>
</comment>
<dbReference type="InterPro" id="IPR003591">
    <property type="entry name" value="Leu-rich_rpt_typical-subtyp"/>
</dbReference>
<dbReference type="EMBL" id="CM027684">
    <property type="protein sequence ID" value="KAG0529928.1"/>
    <property type="molecule type" value="Genomic_DNA"/>
</dbReference>
<dbReference type="InterPro" id="IPR013210">
    <property type="entry name" value="LRR_N_plant-typ"/>
</dbReference>
<evidence type="ECO:0000256" key="2">
    <source>
        <dbReference type="ARBA" id="ARBA00009592"/>
    </source>
</evidence>
<dbReference type="InterPro" id="IPR001611">
    <property type="entry name" value="Leu-rich_rpt"/>
</dbReference>
<comment type="similarity">
    <text evidence="2">Belongs to the RLP family.</text>
</comment>
<evidence type="ECO:0000313" key="14">
    <source>
        <dbReference type="EMBL" id="KAG0529928.1"/>
    </source>
</evidence>
<protein>
    <recommendedName>
        <fullName evidence="16">Leucine-rich repeat-containing N-terminal plant-type domain-containing protein</fullName>
    </recommendedName>
</protein>
<feature type="domain" description="Disease resistance R13L4/SHOC-2-like LRR" evidence="13">
    <location>
        <begin position="353"/>
        <end position="543"/>
    </location>
</feature>
<evidence type="ECO:0000259" key="13">
    <source>
        <dbReference type="Pfam" id="PF23598"/>
    </source>
</evidence>
<keyword evidence="6 11" id="KW-0732">Signal</keyword>
<dbReference type="Gramene" id="EES09801">
    <property type="protein sequence ID" value="EES09801"/>
    <property type="gene ID" value="SORBI_3005G127800"/>
</dbReference>
<dbReference type="SUPFAM" id="SSF52058">
    <property type="entry name" value="L domain-like"/>
    <property type="match status" value="3"/>
</dbReference>
<keyword evidence="3" id="KW-1003">Cell membrane</keyword>
<accession>A0A921QX19</accession>
<name>A0A921QX19_SORBI</name>
<evidence type="ECO:0000256" key="11">
    <source>
        <dbReference type="SAM" id="SignalP"/>
    </source>
</evidence>
<dbReference type="Pfam" id="PF13855">
    <property type="entry name" value="LRR_8"/>
    <property type="match status" value="1"/>
</dbReference>
<organism evidence="14 15">
    <name type="scientific">Sorghum bicolor</name>
    <name type="common">Sorghum</name>
    <name type="synonym">Sorghum vulgare</name>
    <dbReference type="NCBI Taxonomy" id="4558"/>
    <lineage>
        <taxon>Eukaryota</taxon>
        <taxon>Viridiplantae</taxon>
        <taxon>Streptophyta</taxon>
        <taxon>Embryophyta</taxon>
        <taxon>Tracheophyta</taxon>
        <taxon>Spermatophyta</taxon>
        <taxon>Magnoliopsida</taxon>
        <taxon>Liliopsida</taxon>
        <taxon>Poales</taxon>
        <taxon>Poaceae</taxon>
        <taxon>PACMAD clade</taxon>
        <taxon>Panicoideae</taxon>
        <taxon>Andropogonodae</taxon>
        <taxon>Andropogoneae</taxon>
        <taxon>Sorghinae</taxon>
        <taxon>Sorghum</taxon>
    </lineage>
</organism>
<dbReference type="InterPro" id="IPR055414">
    <property type="entry name" value="LRR_R13L4/SHOC2-like"/>
</dbReference>
<dbReference type="InterPro" id="IPR032675">
    <property type="entry name" value="LRR_dom_sf"/>
</dbReference>
<evidence type="ECO:0000256" key="1">
    <source>
        <dbReference type="ARBA" id="ARBA00004251"/>
    </source>
</evidence>
<evidence type="ECO:0000256" key="8">
    <source>
        <dbReference type="ARBA" id="ARBA00022989"/>
    </source>
</evidence>
<feature type="domain" description="Leucine-rich repeat-containing N-terminal plant-type" evidence="12">
    <location>
        <begin position="38"/>
        <end position="78"/>
    </location>
</feature>
<evidence type="ECO:0008006" key="16">
    <source>
        <dbReference type="Google" id="ProtNLM"/>
    </source>
</evidence>
<dbReference type="InterPro" id="IPR046956">
    <property type="entry name" value="RLP23-like"/>
</dbReference>
<evidence type="ECO:0000259" key="12">
    <source>
        <dbReference type="Pfam" id="PF08263"/>
    </source>
</evidence>
<dbReference type="FunFam" id="3.80.10.10:FF:000649">
    <property type="entry name" value="Leucine Rich Repeat family protein"/>
    <property type="match status" value="1"/>
</dbReference>
<reference evidence="14" key="1">
    <citation type="journal article" date="2019" name="BMC Genomics">
        <title>A new reference genome for Sorghum bicolor reveals high levels of sequence similarity between sweet and grain genotypes: implications for the genetics of sugar metabolism.</title>
        <authorList>
            <person name="Cooper E.A."/>
            <person name="Brenton Z.W."/>
            <person name="Flinn B.S."/>
            <person name="Jenkins J."/>
            <person name="Shu S."/>
            <person name="Flowers D."/>
            <person name="Luo F."/>
            <person name="Wang Y."/>
            <person name="Xia P."/>
            <person name="Barry K."/>
            <person name="Daum C."/>
            <person name="Lipzen A."/>
            <person name="Yoshinaga Y."/>
            <person name="Schmutz J."/>
            <person name="Saski C."/>
            <person name="Vermerris W."/>
            <person name="Kresovich S."/>
        </authorList>
    </citation>
    <scope>NUCLEOTIDE SEQUENCE</scope>
</reference>
<evidence type="ECO:0000313" key="15">
    <source>
        <dbReference type="Proteomes" id="UP000807115"/>
    </source>
</evidence>
<dbReference type="PANTHER" id="PTHR48063">
    <property type="entry name" value="LRR RECEPTOR-LIKE KINASE"/>
    <property type="match status" value="1"/>
</dbReference>
<evidence type="ECO:0000256" key="9">
    <source>
        <dbReference type="ARBA" id="ARBA00023136"/>
    </source>
</evidence>
<keyword evidence="7" id="KW-0677">Repeat</keyword>
<gene>
    <name evidence="14" type="ORF">BDA96_05G139600</name>
</gene>
<keyword evidence="10" id="KW-0325">Glycoprotein</keyword>
<dbReference type="PRINTS" id="PR00019">
    <property type="entry name" value="LEURICHRPT"/>
</dbReference>
<dbReference type="Pfam" id="PF23598">
    <property type="entry name" value="LRR_14"/>
    <property type="match status" value="1"/>
</dbReference>
<dbReference type="SMART" id="SM00369">
    <property type="entry name" value="LRR_TYP"/>
    <property type="match status" value="7"/>
</dbReference>
<dbReference type="AlphaFoldDB" id="A0A921QX19"/>
<dbReference type="FunFam" id="3.80.10.10:FF:000383">
    <property type="entry name" value="Leucine-rich repeat receptor protein kinase EMS1"/>
    <property type="match status" value="1"/>
</dbReference>